<keyword evidence="3" id="KW-1185">Reference proteome</keyword>
<feature type="compositionally biased region" description="Pro residues" evidence="1">
    <location>
        <begin position="59"/>
        <end position="71"/>
    </location>
</feature>
<dbReference type="EMBL" id="LGRX02035158">
    <property type="protein sequence ID" value="KAK3236121.1"/>
    <property type="molecule type" value="Genomic_DNA"/>
</dbReference>
<feature type="compositionally biased region" description="Polar residues" evidence="1">
    <location>
        <begin position="407"/>
        <end position="420"/>
    </location>
</feature>
<feature type="region of interest" description="Disordered" evidence="1">
    <location>
        <begin position="500"/>
        <end position="529"/>
    </location>
</feature>
<protein>
    <submittedName>
        <fullName evidence="2">Uncharacterized protein</fullName>
    </submittedName>
</protein>
<accession>A0AAE0EPS5</accession>
<dbReference type="Proteomes" id="UP001190700">
    <property type="component" value="Unassembled WGS sequence"/>
</dbReference>
<feature type="region of interest" description="Disordered" evidence="1">
    <location>
        <begin position="255"/>
        <end position="339"/>
    </location>
</feature>
<feature type="region of interest" description="Disordered" evidence="1">
    <location>
        <begin position="47"/>
        <end position="103"/>
    </location>
</feature>
<feature type="compositionally biased region" description="Polar residues" evidence="1">
    <location>
        <begin position="317"/>
        <end position="336"/>
    </location>
</feature>
<feature type="compositionally biased region" description="Low complexity" evidence="1">
    <location>
        <begin position="133"/>
        <end position="184"/>
    </location>
</feature>
<gene>
    <name evidence="2" type="ORF">CYMTET_53727</name>
</gene>
<evidence type="ECO:0000256" key="1">
    <source>
        <dbReference type="SAM" id="MobiDB-lite"/>
    </source>
</evidence>
<evidence type="ECO:0000313" key="3">
    <source>
        <dbReference type="Proteomes" id="UP001190700"/>
    </source>
</evidence>
<feature type="compositionally biased region" description="Low complexity" evidence="1">
    <location>
        <begin position="89"/>
        <end position="100"/>
    </location>
</feature>
<name>A0AAE0EPS5_9CHLO</name>
<dbReference type="AlphaFoldDB" id="A0AAE0EPS5"/>
<feature type="compositionally biased region" description="Pro residues" evidence="1">
    <location>
        <begin position="77"/>
        <end position="88"/>
    </location>
</feature>
<organism evidence="2 3">
    <name type="scientific">Cymbomonas tetramitiformis</name>
    <dbReference type="NCBI Taxonomy" id="36881"/>
    <lineage>
        <taxon>Eukaryota</taxon>
        <taxon>Viridiplantae</taxon>
        <taxon>Chlorophyta</taxon>
        <taxon>Pyramimonadophyceae</taxon>
        <taxon>Pyramimonadales</taxon>
        <taxon>Pyramimonadaceae</taxon>
        <taxon>Cymbomonas</taxon>
    </lineage>
</organism>
<feature type="region of interest" description="Disordered" evidence="1">
    <location>
        <begin position="130"/>
        <end position="235"/>
    </location>
</feature>
<evidence type="ECO:0000313" key="2">
    <source>
        <dbReference type="EMBL" id="KAK3236121.1"/>
    </source>
</evidence>
<sequence>MVPCRCCFYMHGTTIHHSLGRSACPATIAQKADIWVKHHKPAMHYAGRNRASFGGTSSAPPPPKQPPPPSPQHTVPPAAPPPAAPPPQAAHTATAVQAPPGQATQIPGVTLEVFQQELGHISAQMEALANTHPGTAPPAAAQPATAQLGQARQPQASTQSAQATPTAVPHQAQQQDPSTQQPLPTDHRDTQQPQQQRPTNAAAAYSSLPPPTDWSDEEEYPALRDPHSASQQWAPPAARDSLMVFHTPNPYHALQIEPASTDSPASHCHDQALQPPLSSRHTPQADPNPPRKEGPQQLPCRLSSRLSSRLSRRHRTPIQQARHSWARSQWDSQTPDLHSPPVHVLSPVVVPPAPAPISPGSGEAQTAIFMDCNSQIVTQTESAELQAPPQVTTLQRDSHSMELPQGAFTSAPNPAPQQHGTPPLQATLPGEPLGSDYTTISSTIVPLIHYSASAALWMFTAMVAAVIILYRDPEDGTIPSEVPTVTAMRDFGGDTEAHLDSDMTDRGLGDNTLPPKAPTATTMSDSGGGTDTLEGVHQAWVDYYGYCPVGKYYYKYFAKIA</sequence>
<proteinExistence type="predicted"/>
<reference evidence="2 3" key="1">
    <citation type="journal article" date="2015" name="Genome Biol. Evol.">
        <title>Comparative Genomics of a Bacterivorous Green Alga Reveals Evolutionary Causalities and Consequences of Phago-Mixotrophic Mode of Nutrition.</title>
        <authorList>
            <person name="Burns J.A."/>
            <person name="Paasch A."/>
            <person name="Narechania A."/>
            <person name="Kim E."/>
        </authorList>
    </citation>
    <scope>NUCLEOTIDE SEQUENCE [LARGE SCALE GENOMIC DNA]</scope>
    <source>
        <strain evidence="2 3">PLY_AMNH</strain>
    </source>
</reference>
<feature type="region of interest" description="Disordered" evidence="1">
    <location>
        <begin position="404"/>
        <end position="432"/>
    </location>
</feature>
<comment type="caution">
    <text evidence="2">The sequence shown here is derived from an EMBL/GenBank/DDBJ whole genome shotgun (WGS) entry which is preliminary data.</text>
</comment>